<dbReference type="AlphaFoldDB" id="A0A1G2MW81"/>
<dbReference type="Proteomes" id="UP000177565">
    <property type="component" value="Unassembled WGS sequence"/>
</dbReference>
<sequence length="66" mass="6955">MKSGKKKPLAGAERTPVALLSQNANASSGPKGSLAPTEVLRAVAPLCSIFIITKYDIKIKLFFVAP</sequence>
<evidence type="ECO:0000313" key="1">
    <source>
        <dbReference type="EMBL" id="OHA27469.1"/>
    </source>
</evidence>
<accession>A0A1G2MW81</accession>
<gene>
    <name evidence="1" type="ORF">A3C06_03440</name>
</gene>
<name>A0A1G2MW81_9BACT</name>
<reference evidence="1 2" key="1">
    <citation type="journal article" date="2016" name="Nat. Commun.">
        <title>Thousands of microbial genomes shed light on interconnected biogeochemical processes in an aquifer system.</title>
        <authorList>
            <person name="Anantharaman K."/>
            <person name="Brown C.T."/>
            <person name="Hug L.A."/>
            <person name="Sharon I."/>
            <person name="Castelle C.J."/>
            <person name="Probst A.J."/>
            <person name="Thomas B.C."/>
            <person name="Singh A."/>
            <person name="Wilkins M.J."/>
            <person name="Karaoz U."/>
            <person name="Brodie E.L."/>
            <person name="Williams K.H."/>
            <person name="Hubbard S.S."/>
            <person name="Banfield J.F."/>
        </authorList>
    </citation>
    <scope>NUCLEOTIDE SEQUENCE [LARGE SCALE GENOMIC DNA]</scope>
</reference>
<organism evidence="1 2">
    <name type="scientific">Candidatus Taylorbacteria bacterium RIFCSPHIGHO2_02_FULL_46_13</name>
    <dbReference type="NCBI Taxonomy" id="1802312"/>
    <lineage>
        <taxon>Bacteria</taxon>
        <taxon>Candidatus Tayloriibacteriota</taxon>
    </lineage>
</organism>
<evidence type="ECO:0000313" key="2">
    <source>
        <dbReference type="Proteomes" id="UP000177565"/>
    </source>
</evidence>
<comment type="caution">
    <text evidence="1">The sequence shown here is derived from an EMBL/GenBank/DDBJ whole genome shotgun (WGS) entry which is preliminary data.</text>
</comment>
<proteinExistence type="predicted"/>
<dbReference type="EMBL" id="MHRQ01000001">
    <property type="protein sequence ID" value="OHA27469.1"/>
    <property type="molecule type" value="Genomic_DNA"/>
</dbReference>
<protein>
    <submittedName>
        <fullName evidence="1">Uncharacterized protein</fullName>
    </submittedName>
</protein>